<comment type="caution">
    <text evidence="2">The sequence shown here is derived from an EMBL/GenBank/DDBJ whole genome shotgun (WGS) entry which is preliminary data.</text>
</comment>
<feature type="domain" description="N-acetyltransferase" evidence="1">
    <location>
        <begin position="7"/>
        <end position="94"/>
    </location>
</feature>
<dbReference type="EMBL" id="JAGSNF010000020">
    <property type="protein sequence ID" value="MBR7744368.1"/>
    <property type="molecule type" value="Genomic_DNA"/>
</dbReference>
<evidence type="ECO:0000313" key="3">
    <source>
        <dbReference type="Proteomes" id="UP000677016"/>
    </source>
</evidence>
<reference evidence="2" key="1">
    <citation type="submission" date="2021-04" db="EMBL/GenBank/DDBJ databases">
        <title>Phycicoccus avicenniae sp. nov., a novel endophytic actinomycetes isolated from branch of Avicennia mariana.</title>
        <authorList>
            <person name="Tuo L."/>
        </authorList>
    </citation>
    <scope>NUCLEOTIDE SEQUENCE</scope>
    <source>
        <strain evidence="2">BSK3Z-2</strain>
    </source>
</reference>
<evidence type="ECO:0000313" key="2">
    <source>
        <dbReference type="EMBL" id="MBR7744368.1"/>
    </source>
</evidence>
<dbReference type="Proteomes" id="UP000677016">
    <property type="component" value="Unassembled WGS sequence"/>
</dbReference>
<accession>A0A941HZR1</accession>
<protein>
    <submittedName>
        <fullName evidence="2">N-acetyltransferase</fullName>
    </submittedName>
</protein>
<dbReference type="PROSITE" id="PS51729">
    <property type="entry name" value="GNAT_YJDJ"/>
    <property type="match status" value="1"/>
</dbReference>
<sequence>MTDVVVTDNRDAQRFEAHLDGALAGFAQYQLTDALVVFTHTEVDPAFEGKGVGSALARGALDAVRAEGQRKVLAICPFIKGWVERHWDYADLLYDRPASTAKD</sequence>
<dbReference type="SUPFAM" id="SSF55729">
    <property type="entry name" value="Acyl-CoA N-acyltransferases (Nat)"/>
    <property type="match status" value="1"/>
</dbReference>
<keyword evidence="3" id="KW-1185">Reference proteome</keyword>
<dbReference type="InterPro" id="IPR045057">
    <property type="entry name" value="Gcn5-rel_NAT"/>
</dbReference>
<dbReference type="InterPro" id="IPR031165">
    <property type="entry name" value="GNAT_YJDJ"/>
</dbReference>
<dbReference type="Gene3D" id="3.40.630.30">
    <property type="match status" value="1"/>
</dbReference>
<dbReference type="RefSeq" id="WP_211603895.1">
    <property type="nucleotide sequence ID" value="NZ_JAGSNF010000020.1"/>
</dbReference>
<evidence type="ECO:0000259" key="1">
    <source>
        <dbReference type="PROSITE" id="PS51729"/>
    </source>
</evidence>
<dbReference type="InterPro" id="IPR016181">
    <property type="entry name" value="Acyl_CoA_acyltransferase"/>
</dbReference>
<proteinExistence type="predicted"/>
<gene>
    <name evidence="2" type="ORF">KC207_13825</name>
</gene>
<dbReference type="PANTHER" id="PTHR31435">
    <property type="entry name" value="PROTEIN NATD1"/>
    <property type="match status" value="1"/>
</dbReference>
<name>A0A941HZR1_9MICO</name>
<dbReference type="PANTHER" id="PTHR31435:SF10">
    <property type="entry name" value="BSR4717 PROTEIN"/>
    <property type="match status" value="1"/>
</dbReference>
<organism evidence="2 3">
    <name type="scientific">Phycicoccus avicenniae</name>
    <dbReference type="NCBI Taxonomy" id="2828860"/>
    <lineage>
        <taxon>Bacteria</taxon>
        <taxon>Bacillati</taxon>
        <taxon>Actinomycetota</taxon>
        <taxon>Actinomycetes</taxon>
        <taxon>Micrococcales</taxon>
        <taxon>Intrasporangiaceae</taxon>
        <taxon>Phycicoccus</taxon>
    </lineage>
</organism>
<dbReference type="AlphaFoldDB" id="A0A941HZR1"/>
<dbReference type="CDD" id="cd04301">
    <property type="entry name" value="NAT_SF"/>
    <property type="match status" value="1"/>
</dbReference>
<dbReference type="Pfam" id="PF14542">
    <property type="entry name" value="Acetyltransf_CG"/>
    <property type="match status" value="1"/>
</dbReference>